<protein>
    <submittedName>
        <fullName evidence="2">Uncharacterized protein</fullName>
    </submittedName>
</protein>
<sequence length="298" mass="35029">MTEIFIKKNKIFIKKQDEIYSFKFVDLEKDFEEIMLQANLSKKDKFTVILDVKTKEIEYYKDIFAFFNLRIKKLFKMEEYIKALNEEIVYLGEESSLHFDGKNIEELDVTYEDNYDFANIKTLYVNEENIDEIFKAIAKVKLTNEIKNPYLIKNLILLICSIVILSLSFVISSTFFNVARLQKEINVIKNKKIKLDANIIATKTYIKNLQKEVEKNENLLIQDVNLSKKEYYTLIKYIIDSSKKGINFKRIDYGDKELILEGVADKYEGILQSFSTAKIDYLISLDEGIGFKVVINYE</sequence>
<reference evidence="2 3" key="1">
    <citation type="submission" date="2023-06" db="EMBL/GenBank/DDBJ databases">
        <title>Antibody response to the Sneathia vaginalis cytopathogenic toxin A during pregnancy.</title>
        <authorList>
            <person name="Mccoy Z.T."/>
            <person name="Serrano M.G."/>
            <person name="Spaine K."/>
            <person name="Edwards D.J."/>
            <person name="Buck G.A."/>
            <person name="Jefferson K."/>
        </authorList>
    </citation>
    <scope>NUCLEOTIDE SEQUENCE [LARGE SCALE GENOMIC DNA]</scope>
    <source>
        <strain evidence="2 3">CCUG 42621</strain>
    </source>
</reference>
<keyword evidence="3" id="KW-1185">Reference proteome</keyword>
<organism evidence="2 3">
    <name type="scientific">Sneathia sanguinegens</name>
    <dbReference type="NCBI Taxonomy" id="40543"/>
    <lineage>
        <taxon>Bacteria</taxon>
        <taxon>Fusobacteriati</taxon>
        <taxon>Fusobacteriota</taxon>
        <taxon>Fusobacteriia</taxon>
        <taxon>Fusobacteriales</taxon>
        <taxon>Leptotrichiaceae</taxon>
        <taxon>Sneathia</taxon>
    </lineage>
</organism>
<evidence type="ECO:0000313" key="2">
    <source>
        <dbReference type="EMBL" id="MDK9580524.1"/>
    </source>
</evidence>
<feature type="transmembrane region" description="Helical" evidence="1">
    <location>
        <begin position="155"/>
        <end position="176"/>
    </location>
</feature>
<proteinExistence type="predicted"/>
<accession>A0ABT7HK56</accession>
<evidence type="ECO:0000313" key="3">
    <source>
        <dbReference type="Proteomes" id="UP001225134"/>
    </source>
</evidence>
<keyword evidence="1" id="KW-1133">Transmembrane helix</keyword>
<dbReference type="RefSeq" id="WP_285152839.1">
    <property type="nucleotide sequence ID" value="NZ_JASSPP010000004.1"/>
</dbReference>
<name>A0ABT7HK56_9FUSO</name>
<keyword evidence="1" id="KW-0472">Membrane</keyword>
<dbReference type="Proteomes" id="UP001225134">
    <property type="component" value="Unassembled WGS sequence"/>
</dbReference>
<keyword evidence="1" id="KW-0812">Transmembrane</keyword>
<gene>
    <name evidence="2" type="ORF">QQA45_03210</name>
</gene>
<comment type="caution">
    <text evidence="2">The sequence shown here is derived from an EMBL/GenBank/DDBJ whole genome shotgun (WGS) entry which is preliminary data.</text>
</comment>
<dbReference type="EMBL" id="JASSPP010000004">
    <property type="protein sequence ID" value="MDK9580524.1"/>
    <property type="molecule type" value="Genomic_DNA"/>
</dbReference>
<evidence type="ECO:0000256" key="1">
    <source>
        <dbReference type="SAM" id="Phobius"/>
    </source>
</evidence>